<name>A0A644Z369_9ZZZZ</name>
<accession>A0A644Z369</accession>
<proteinExistence type="predicted"/>
<sequence length="62" mass="6452">MIGADRLQNGSVAPGIQLLNRNRGGHGISDMDRCQEFKILADIHGAGTGKLHSDHSGNEAGG</sequence>
<comment type="caution">
    <text evidence="1">The sequence shown here is derived from an EMBL/GenBank/DDBJ whole genome shotgun (WGS) entry which is preliminary data.</text>
</comment>
<dbReference type="AlphaFoldDB" id="A0A644Z369"/>
<dbReference type="EMBL" id="VSSQ01007251">
    <property type="protein sequence ID" value="MPM35330.1"/>
    <property type="molecule type" value="Genomic_DNA"/>
</dbReference>
<evidence type="ECO:0000313" key="1">
    <source>
        <dbReference type="EMBL" id="MPM35330.1"/>
    </source>
</evidence>
<protein>
    <submittedName>
        <fullName evidence="1">Uncharacterized protein</fullName>
    </submittedName>
</protein>
<reference evidence="1" key="1">
    <citation type="submission" date="2019-08" db="EMBL/GenBank/DDBJ databases">
        <authorList>
            <person name="Kucharzyk K."/>
            <person name="Murdoch R.W."/>
            <person name="Higgins S."/>
            <person name="Loffler F."/>
        </authorList>
    </citation>
    <scope>NUCLEOTIDE SEQUENCE</scope>
</reference>
<organism evidence="1">
    <name type="scientific">bioreactor metagenome</name>
    <dbReference type="NCBI Taxonomy" id="1076179"/>
    <lineage>
        <taxon>unclassified sequences</taxon>
        <taxon>metagenomes</taxon>
        <taxon>ecological metagenomes</taxon>
    </lineage>
</organism>
<gene>
    <name evidence="1" type="ORF">SDC9_81920</name>
</gene>